<keyword evidence="4" id="KW-0175">Coiled coil</keyword>
<organism evidence="7 8">
    <name type="scientific">Ictalurus punctatus</name>
    <name type="common">Channel catfish</name>
    <name type="synonym">Silurus punctatus</name>
    <dbReference type="NCBI Taxonomy" id="7998"/>
    <lineage>
        <taxon>Eukaryota</taxon>
        <taxon>Metazoa</taxon>
        <taxon>Chordata</taxon>
        <taxon>Craniata</taxon>
        <taxon>Vertebrata</taxon>
        <taxon>Euteleostomi</taxon>
        <taxon>Actinopterygii</taxon>
        <taxon>Neopterygii</taxon>
        <taxon>Teleostei</taxon>
        <taxon>Ostariophysi</taxon>
        <taxon>Siluriformes</taxon>
        <taxon>Ictaluridae</taxon>
        <taxon>Ictalurus</taxon>
    </lineage>
</organism>
<dbReference type="Pfam" id="PF04548">
    <property type="entry name" value="AIG1"/>
    <property type="match status" value="1"/>
</dbReference>
<dbReference type="InterPro" id="IPR006703">
    <property type="entry name" value="G_AIG1"/>
</dbReference>
<evidence type="ECO:0000256" key="5">
    <source>
        <dbReference type="SAM" id="MobiDB-lite"/>
    </source>
</evidence>
<feature type="coiled-coil region" evidence="4">
    <location>
        <begin position="341"/>
        <end position="383"/>
    </location>
</feature>
<feature type="region of interest" description="Disordered" evidence="5">
    <location>
        <begin position="1"/>
        <end position="84"/>
    </location>
</feature>
<evidence type="ECO:0000256" key="6">
    <source>
        <dbReference type="SAM" id="Phobius"/>
    </source>
</evidence>
<dbReference type="KEGG" id="ipu:124625958"/>
<dbReference type="SUPFAM" id="SSF52540">
    <property type="entry name" value="P-loop containing nucleoside triphosphate hydrolases"/>
    <property type="match status" value="1"/>
</dbReference>
<feature type="coiled-coil region" evidence="4">
    <location>
        <begin position="418"/>
        <end position="451"/>
    </location>
</feature>
<evidence type="ECO:0000256" key="1">
    <source>
        <dbReference type="ARBA" id="ARBA00008535"/>
    </source>
</evidence>
<dbReference type="AlphaFoldDB" id="A0A2D0Q2P1"/>
<proteinExistence type="inferred from homology"/>
<feature type="transmembrane region" description="Helical" evidence="6">
    <location>
        <begin position="467"/>
        <end position="485"/>
    </location>
</feature>
<gene>
    <name evidence="8" type="primary">LOC124625958</name>
</gene>
<sequence length="491" mass="56922">MDVSDSDTNSHFFAHDGVRTNPPRLTKRRGPNSQSGKEQSYINMQTTDYESSRSRPNFNEDEFSSRQIEKQGEGQEKKKMSDKLKEMTEKNKLLERSLQEADRNNRKLKSFTWIASVLVLVPLCIGLRLAFKGHEMNHHELRLMLVGKTGAGKSASGNTILGEEAFRVEASPASVTASCMKKNKVLDGRNITIIDTPGVMDTWLLSNQTAHHAHECISMSSPDSHVFLLVIRLGRFTVEESSAVKWIQENFGEEALKFTMILFTGGDLLEGKPVQKFISNSYDLQNLVDTCEGRYHVFNNYDQSNRTQVTELFEKINVILHKNMGYFYTKEVHQKVQRSTREEEERKRVILEKEIKMEEEKKRMMLQEEIKTVEEKKRAVMEKLIREEGKIQVEQLASEVKAKAQRECKIREGEIRHEEELNRKLVEEEMKMEAKRKVNEMAIKLRDEQLENKYLKAKLEHANSTSFWLMVSIGILILFLVLVMMNNKKRK</sequence>
<keyword evidence="7" id="KW-1185">Reference proteome</keyword>
<dbReference type="InterPro" id="IPR027417">
    <property type="entry name" value="P-loop_NTPase"/>
</dbReference>
<reference evidence="7" key="1">
    <citation type="journal article" date="2016" name="Nat. Commun.">
        <title>The channel catfish genome sequence provides insights into the evolution of scale formation in teleosts.</title>
        <authorList>
            <person name="Liu Z."/>
            <person name="Liu S."/>
            <person name="Yao J."/>
            <person name="Bao L."/>
            <person name="Zhang J."/>
            <person name="Li Y."/>
            <person name="Jiang C."/>
            <person name="Sun L."/>
            <person name="Wang R."/>
            <person name="Zhang Y."/>
            <person name="Zhou T."/>
            <person name="Zeng Q."/>
            <person name="Fu Q."/>
            <person name="Gao S."/>
            <person name="Li N."/>
            <person name="Koren S."/>
            <person name="Jiang Y."/>
            <person name="Zimin A."/>
            <person name="Xu P."/>
            <person name="Phillippy A.M."/>
            <person name="Geng X."/>
            <person name="Song L."/>
            <person name="Sun F."/>
            <person name="Li C."/>
            <person name="Wang X."/>
            <person name="Chen A."/>
            <person name="Jin Y."/>
            <person name="Yuan Z."/>
            <person name="Yang Y."/>
            <person name="Tan S."/>
            <person name="Peatman E."/>
            <person name="Lu J."/>
            <person name="Qin Z."/>
            <person name="Dunham R."/>
            <person name="Li Z."/>
            <person name="Sonstegard T."/>
            <person name="Feng J."/>
            <person name="Danzmann R.G."/>
            <person name="Schroeder S."/>
            <person name="Scheffler B."/>
            <person name="Duke M.V."/>
            <person name="Ballard L."/>
            <person name="Kucuktas H."/>
            <person name="Kaltenboeck L."/>
            <person name="Liu H."/>
            <person name="Armbruster J."/>
            <person name="Xie Y."/>
            <person name="Kirby M.L."/>
            <person name="Tian Y."/>
            <person name="Flanagan M.E."/>
            <person name="Mu W."/>
            <person name="Waldbieser G.C."/>
        </authorList>
    </citation>
    <scope>NUCLEOTIDE SEQUENCE [LARGE SCALE GENOMIC DNA]</scope>
    <source>
        <strain evidence="7">SDA103</strain>
    </source>
</reference>
<keyword evidence="6" id="KW-1133">Transmembrane helix</keyword>
<feature type="compositionally biased region" description="Polar residues" evidence="5">
    <location>
        <begin position="1"/>
        <end position="11"/>
    </location>
</feature>
<feature type="transmembrane region" description="Helical" evidence="6">
    <location>
        <begin position="111"/>
        <end position="131"/>
    </location>
</feature>
<dbReference type="CDD" id="cd01852">
    <property type="entry name" value="AIG1"/>
    <property type="match status" value="1"/>
</dbReference>
<evidence type="ECO:0000256" key="2">
    <source>
        <dbReference type="ARBA" id="ARBA00022741"/>
    </source>
</evidence>
<evidence type="ECO:0000256" key="3">
    <source>
        <dbReference type="ARBA" id="ARBA00023134"/>
    </source>
</evidence>
<dbReference type="InterPro" id="IPR045058">
    <property type="entry name" value="GIMA/IAN/Toc"/>
</dbReference>
<dbReference type="PANTHER" id="PTHR10903:SF188">
    <property type="entry name" value="GTPASE IMAP FAMILY MEMBER 2-LIKE-RELATED"/>
    <property type="match status" value="1"/>
</dbReference>
<comment type="similarity">
    <text evidence="1">Belongs to the TRAFAC class TrmE-Era-EngA-EngB-Septin-like GTPase superfamily. AIG1/Toc34/Toc159-like paraseptin GTPase family. IAN subfamily.</text>
</comment>
<dbReference type="FunFam" id="3.40.50.300:FF:000366">
    <property type="entry name" value="GTPase, IMAP family member 2"/>
    <property type="match status" value="1"/>
</dbReference>
<feature type="compositionally biased region" description="Polar residues" evidence="5">
    <location>
        <begin position="31"/>
        <end position="57"/>
    </location>
</feature>
<dbReference type="GO" id="GO:0005525">
    <property type="term" value="F:GTP binding"/>
    <property type="evidence" value="ECO:0007669"/>
    <property type="project" value="UniProtKB-KW"/>
</dbReference>
<dbReference type="GeneID" id="124625958"/>
<evidence type="ECO:0000313" key="7">
    <source>
        <dbReference type="Proteomes" id="UP000221080"/>
    </source>
</evidence>
<reference evidence="8" key="2">
    <citation type="submission" date="2025-08" db="UniProtKB">
        <authorList>
            <consortium name="RefSeq"/>
        </authorList>
    </citation>
    <scope>IDENTIFICATION</scope>
    <source>
        <tissue evidence="8">Blood</tissue>
    </source>
</reference>
<keyword evidence="2" id="KW-0547">Nucleotide-binding</keyword>
<accession>A0A2D0Q2P1</accession>
<dbReference type="RefSeq" id="XP_017312557.1">
    <property type="nucleotide sequence ID" value="XM_017457068.3"/>
</dbReference>
<protein>
    <submittedName>
        <fullName evidence="8">GTPase IMAP family member 7</fullName>
    </submittedName>
</protein>
<evidence type="ECO:0000313" key="8">
    <source>
        <dbReference type="RefSeq" id="XP_017312557.1"/>
    </source>
</evidence>
<keyword evidence="6" id="KW-0472">Membrane</keyword>
<dbReference type="PANTHER" id="PTHR10903">
    <property type="entry name" value="GTPASE, IMAP FAMILY MEMBER-RELATED"/>
    <property type="match status" value="1"/>
</dbReference>
<keyword evidence="6" id="KW-0812">Transmembrane</keyword>
<dbReference type="OrthoDB" id="5985928at2759"/>
<keyword evidence="3" id="KW-0342">GTP-binding</keyword>
<dbReference type="Gene3D" id="3.40.50.300">
    <property type="entry name" value="P-loop containing nucleotide triphosphate hydrolases"/>
    <property type="match status" value="1"/>
</dbReference>
<feature type="compositionally biased region" description="Basic and acidic residues" evidence="5">
    <location>
        <begin position="63"/>
        <end position="84"/>
    </location>
</feature>
<name>A0A2D0Q2P1_ICTPU</name>
<dbReference type="PROSITE" id="PS51720">
    <property type="entry name" value="G_AIG1"/>
    <property type="match status" value="1"/>
</dbReference>
<dbReference type="Proteomes" id="UP000221080">
    <property type="component" value="Chromosome 26"/>
</dbReference>
<evidence type="ECO:0000256" key="4">
    <source>
        <dbReference type="SAM" id="Coils"/>
    </source>
</evidence>